<evidence type="ECO:0000256" key="2">
    <source>
        <dbReference type="HAMAP-Rule" id="MF_01805"/>
    </source>
</evidence>
<comment type="subcellular location">
    <subcellularLocation>
        <location evidence="2">Cytoplasm</location>
    </subcellularLocation>
    <text evidence="2">Associated with two foci at the outer edges of the nucleoid region in young cells, and at four foci within both cell halves in older cells.</text>
</comment>
<sequence length="263" mass="30172">MQLSFEQDNVGAIYKGETVAAPTDLFIPPDALELWLDAFEGPFDLLLYLIRKNHFDILDIPLSEIARQYMSYVDVLKKDRFELASDYLVMAAWLAEIKSRLLLPKHSTVEEEEEGTDPRQELMERLQLYAQYKEAAQALQLLPRFEEEIFPITPVLPELIVNEALPEVHIDQLTAALKRLLKDQAHYTQHVITTEVLSVQERMVNILDCLSDVAFISFEKVLNLKEGKLGVVVSFMAILELTKQQMVEIVQDDAYGTIHLKLK</sequence>
<evidence type="ECO:0000313" key="4">
    <source>
        <dbReference type="Proteomes" id="UP000680020"/>
    </source>
</evidence>
<dbReference type="InterPro" id="IPR003768">
    <property type="entry name" value="ScpA"/>
</dbReference>
<keyword evidence="2" id="KW-0131">Cell cycle</keyword>
<comment type="caution">
    <text evidence="3">The sequence shown here is derived from an EMBL/GenBank/DDBJ whole genome shotgun (WGS) entry which is preliminary data.</text>
</comment>
<evidence type="ECO:0000313" key="3">
    <source>
        <dbReference type="EMBL" id="MBS7825052.1"/>
    </source>
</evidence>
<protein>
    <recommendedName>
        <fullName evidence="1 2">Segregation and condensation protein A</fullName>
    </recommendedName>
</protein>
<dbReference type="HAMAP" id="MF_01805">
    <property type="entry name" value="ScpA"/>
    <property type="match status" value="1"/>
</dbReference>
<dbReference type="GO" id="GO:0005737">
    <property type="term" value="C:cytoplasm"/>
    <property type="evidence" value="ECO:0007669"/>
    <property type="project" value="UniProtKB-SubCell"/>
</dbReference>
<reference evidence="3" key="1">
    <citation type="submission" date="2021-03" db="EMBL/GenBank/DDBJ databases">
        <title>Identification and antibiotic profiling of Wohlfahrtiimonas chitiniclastica, an underestimated human pathogen.</title>
        <authorList>
            <person name="Kopf A."/>
            <person name="Bunk B."/>
            <person name="Coldewey S."/>
            <person name="Gunzer F."/>
            <person name="Riedel T."/>
            <person name="Schroettner P."/>
        </authorList>
    </citation>
    <scope>NUCLEOTIDE SEQUENCE</scope>
    <source>
        <strain evidence="3">DSM 100917</strain>
    </source>
</reference>
<dbReference type="GO" id="GO:0051301">
    <property type="term" value="P:cell division"/>
    <property type="evidence" value="ECO:0007669"/>
    <property type="project" value="UniProtKB-KW"/>
</dbReference>
<dbReference type="Gene3D" id="6.10.250.2410">
    <property type="match status" value="1"/>
</dbReference>
<dbReference type="EMBL" id="JAGIBU010000006">
    <property type="protein sequence ID" value="MBS7825052.1"/>
    <property type="molecule type" value="Genomic_DNA"/>
</dbReference>
<keyword evidence="2" id="KW-0963">Cytoplasm</keyword>
<dbReference type="InterPro" id="IPR023093">
    <property type="entry name" value="ScpA-like_C"/>
</dbReference>
<comment type="function">
    <text evidence="2">Participates in chromosomal partition during cell division. May act via the formation of a condensin-like complex containing Smc and ScpB that pull DNA away from mid-cell into both cell halves.</text>
</comment>
<gene>
    <name evidence="2" type="primary">scpA</name>
    <name evidence="3" type="ORF">J7561_07515</name>
</gene>
<evidence type="ECO:0000256" key="1">
    <source>
        <dbReference type="ARBA" id="ARBA00044777"/>
    </source>
</evidence>
<dbReference type="RefSeq" id="WP_213404162.1">
    <property type="nucleotide sequence ID" value="NZ_JAGIBT010000007.1"/>
</dbReference>
<dbReference type="AlphaFoldDB" id="A0AB35C0E8"/>
<comment type="subunit">
    <text evidence="2">Component of a cohesin-like complex composed of ScpA, ScpB and the Smc homodimer, in which ScpA and ScpB bind to the head domain of Smc. The presence of the three proteins is required for the association of the complex with DNA.</text>
</comment>
<comment type="similarity">
    <text evidence="2">Belongs to the ScpA family.</text>
</comment>
<accession>A0AB35C0E8</accession>
<dbReference type="PANTHER" id="PTHR33969:SF2">
    <property type="entry name" value="SEGREGATION AND CONDENSATION PROTEIN A"/>
    <property type="match status" value="1"/>
</dbReference>
<keyword evidence="2" id="KW-0132">Cell division</keyword>
<dbReference type="Pfam" id="PF02616">
    <property type="entry name" value="SMC_ScpA"/>
    <property type="match status" value="1"/>
</dbReference>
<dbReference type="PANTHER" id="PTHR33969">
    <property type="entry name" value="SEGREGATION AND CONDENSATION PROTEIN A"/>
    <property type="match status" value="1"/>
</dbReference>
<organism evidence="3 4">
    <name type="scientific">Wohlfahrtiimonas chitiniclastica</name>
    <dbReference type="NCBI Taxonomy" id="400946"/>
    <lineage>
        <taxon>Bacteria</taxon>
        <taxon>Pseudomonadati</taxon>
        <taxon>Pseudomonadota</taxon>
        <taxon>Gammaproteobacteria</taxon>
        <taxon>Cardiobacteriales</taxon>
        <taxon>Ignatzschineriaceae</taxon>
        <taxon>Wohlfahrtiimonas</taxon>
    </lineage>
</organism>
<dbReference type="GO" id="GO:0006260">
    <property type="term" value="P:DNA replication"/>
    <property type="evidence" value="ECO:0007669"/>
    <property type="project" value="UniProtKB-UniRule"/>
</dbReference>
<dbReference type="GO" id="GO:0007059">
    <property type="term" value="P:chromosome segregation"/>
    <property type="evidence" value="ECO:0007669"/>
    <property type="project" value="UniProtKB-UniRule"/>
</dbReference>
<dbReference type="Gene3D" id="1.10.10.580">
    <property type="entry name" value="Structural maintenance of chromosome 1. Chain E"/>
    <property type="match status" value="1"/>
</dbReference>
<proteinExistence type="inferred from homology"/>
<dbReference type="Proteomes" id="UP000680020">
    <property type="component" value="Unassembled WGS sequence"/>
</dbReference>
<name>A0AB35C0E8_9GAMM</name>
<keyword evidence="2" id="KW-0159">Chromosome partition</keyword>